<proteinExistence type="predicted"/>
<evidence type="ECO:0000313" key="3">
    <source>
        <dbReference type="Proteomes" id="UP001172687"/>
    </source>
</evidence>
<evidence type="ECO:0000256" key="1">
    <source>
        <dbReference type="SAM" id="MobiDB-lite"/>
    </source>
</evidence>
<gene>
    <name evidence="2" type="ORF">QYF68_26605</name>
</gene>
<feature type="region of interest" description="Disordered" evidence="1">
    <location>
        <begin position="540"/>
        <end position="570"/>
    </location>
</feature>
<dbReference type="SUPFAM" id="SSF52540">
    <property type="entry name" value="P-loop containing nucleoside triphosphate hydrolases"/>
    <property type="match status" value="1"/>
</dbReference>
<dbReference type="RefSeq" id="WP_301161761.1">
    <property type="nucleotide sequence ID" value="NZ_JAUHTC010000091.1"/>
</dbReference>
<keyword evidence="3" id="KW-1185">Reference proteome</keyword>
<protein>
    <submittedName>
        <fullName evidence="2">Terminase large subunit</fullName>
    </submittedName>
</protein>
<reference evidence="2" key="1">
    <citation type="submission" date="2023-07" db="EMBL/GenBank/DDBJ databases">
        <title>Degradation of tert-butanol by M. austroafricanum TBA100.</title>
        <authorList>
            <person name="Helbich S."/>
            <person name="Vainshtein Y."/>
        </authorList>
    </citation>
    <scope>NUCLEOTIDE SEQUENCE</scope>
    <source>
        <strain evidence="2">TBA100</strain>
    </source>
</reference>
<dbReference type="EMBL" id="JAUHTC010000091">
    <property type="protein sequence ID" value="MDN4521365.1"/>
    <property type="molecule type" value="Genomic_DNA"/>
</dbReference>
<comment type="caution">
    <text evidence="2">The sequence shown here is derived from an EMBL/GenBank/DDBJ whole genome shotgun (WGS) entry which is preliminary data.</text>
</comment>
<feature type="region of interest" description="Disordered" evidence="1">
    <location>
        <begin position="1"/>
        <end position="42"/>
    </location>
</feature>
<dbReference type="Gene3D" id="3.40.50.300">
    <property type="entry name" value="P-loop containing nucleotide triphosphate hydrolases"/>
    <property type="match status" value="1"/>
</dbReference>
<organism evidence="2 3">
    <name type="scientific">Mycolicibacterium austroafricanum</name>
    <name type="common">Mycobacterium austroafricanum</name>
    <dbReference type="NCBI Taxonomy" id="39687"/>
    <lineage>
        <taxon>Bacteria</taxon>
        <taxon>Bacillati</taxon>
        <taxon>Actinomycetota</taxon>
        <taxon>Actinomycetes</taxon>
        <taxon>Mycobacteriales</taxon>
        <taxon>Mycobacteriaceae</taxon>
        <taxon>Mycolicibacterium</taxon>
    </lineage>
</organism>
<name>A0ABT8HKT1_MYCAO</name>
<dbReference type="InterPro" id="IPR027417">
    <property type="entry name" value="P-loop_NTPase"/>
</dbReference>
<evidence type="ECO:0000313" key="2">
    <source>
        <dbReference type="EMBL" id="MDN4521365.1"/>
    </source>
</evidence>
<dbReference type="Proteomes" id="UP001172687">
    <property type="component" value="Unassembled WGS sequence"/>
</dbReference>
<accession>A0ABT8HKT1</accession>
<sequence length="570" mass="63483">MTTTTRPRSTKPRPAPTPKKGTPTPKRPPNRKRERTQWPEWVGSWPRLKGRQFPEFESKHDGDEHAQADRCGRFGFDIGMRQMPWQWRSLQGILSVQPPTDEELEDAEREGREPVSLWTHRDVCIECTRQQGKTLLIVLLILFHMFVLQSKRVIYTAQRWSTAYDVFKRVCAVINRVPMLKRQLAEKPSKAGNRGVIRLLNGAEIEFGPRSQDFGRGYTEIDLLIIDEAYDVDADEENNLTGAQSAAKNPQTVYISTPPVADAHPKCQSLADLHRMGHRQAPDLYYALYAAPRDMSRDDPAAWEMAQPSYGVATNEREIRSKRAKAKTVAKRAIFDADYLGWGDYPPDEDEIGSPIPEDVWESMKAARGADGRPAVRLTGSRTIAVHRSRNRKVWSIASAQMTPEGRVHVEVGPLRTGSHHQIAEYLIAKVAEWNPVALVIDRKNPANVLVPLLMAAGIEPVQTGAPEAAAACDGFLSDALDAKLSQADQEILNDSVVSASLRELPGGDAAWAEDDAGVAGPLIAVSLAHWALRKFGTKPKRKTVAPRTAAQSQPRRRRKSTFDPMTAAL</sequence>